<dbReference type="SUPFAM" id="SSF46626">
    <property type="entry name" value="Cytochrome c"/>
    <property type="match status" value="1"/>
</dbReference>
<dbReference type="InterPro" id="IPR036909">
    <property type="entry name" value="Cyt_c-like_dom_sf"/>
</dbReference>
<dbReference type="Gene3D" id="3.80.10.10">
    <property type="entry name" value="Ribonuclease Inhibitor"/>
    <property type="match status" value="1"/>
</dbReference>
<dbReference type="Pfam" id="PF09990">
    <property type="entry name" value="DUF2231"/>
    <property type="match status" value="1"/>
</dbReference>
<evidence type="ECO:0000313" key="5">
    <source>
        <dbReference type="EMBL" id="SMP24439.1"/>
    </source>
</evidence>
<sequence length="709" mass="78508">MIKISSIRSILENTLFIWIGLTLIITLAGNALVLPDWLQVVGRSHPILLHFPIVLLLMGLLFFWIPGIDKKPEIREIGEISFLAGCNFAGITVIAGLILAQEEYTGEILTWHKWGGLAVFVGCVLLYFFRSIKANLIRFSSIALALAIIATGHWGAGLTHGEDFLLAPIQTDEIEVIPLAEAEIFGDVVQPILQAKCVSCHKEGKIKGELRMDHIKGLQKGGKSGPFVLAGDFEKSLLIQRINLPEDDKKHMPPKNKAQLTDEELLILSEWVASGASFDQKLVTLPPKNELFQLASVKFEGNKIYSFEAADPEAIDELNTSFRSVMPLFPESPALDVSYFGISAFQPKSLTDLKKVKDQVVRFSLNKMPLAGIDLKFLKDFTHLEELQLNFTDLDAEQLKIVSELKSLEVLAISGNVIDNSSLQNLSKMNGLKKLFIWQTGLSSQDKESIQKALPDTEIDFGFDGKGIIYELNSPIISQDKMIYEDSLEISISHPIKTAEIRYTLDGTEPDSISSPIYSKPIFTKKTGKIIAKAYAKDWKSSKGSESVFIHSGFKPSESSLAFDPNPKYKAAGVATLFDSEKADPPNHGQKWLGFQDDPMVLEVSFEQESKPTEVSISLLYNEGAHIFPPSKVTIQGLENGKWQLLASNSPEVSAKAAPARTELMNMNLGSSSYEKLKITLTPLSSLPKWHPFAGDKGWVFVDEVIFNK</sequence>
<accession>A0ABY1P342</accession>
<proteinExistence type="predicted"/>
<keyword evidence="1" id="KW-0472">Membrane</keyword>
<evidence type="ECO:0000256" key="1">
    <source>
        <dbReference type="SAM" id="Phobius"/>
    </source>
</evidence>
<name>A0ABY1P342_9BACT</name>
<keyword evidence="1" id="KW-1133">Transmembrane helix</keyword>
<feature type="transmembrane region" description="Helical" evidence="1">
    <location>
        <begin position="80"/>
        <end position="99"/>
    </location>
</feature>
<dbReference type="RefSeq" id="WP_283413169.1">
    <property type="nucleotide sequence ID" value="NZ_FXUA01000004.1"/>
</dbReference>
<feature type="domain" description="DUF2231" evidence="3">
    <location>
        <begin position="45"/>
        <end position="157"/>
    </location>
</feature>
<feature type="domain" description="Cytochrome C Planctomycete-type" evidence="2">
    <location>
        <begin position="197"/>
        <end position="255"/>
    </location>
</feature>
<evidence type="ECO:0000259" key="4">
    <source>
        <dbReference type="Pfam" id="PF13290"/>
    </source>
</evidence>
<feature type="transmembrane region" description="Helical" evidence="1">
    <location>
        <begin position="15"/>
        <end position="35"/>
    </location>
</feature>
<dbReference type="Pfam" id="PF13290">
    <property type="entry name" value="CHB_HEX_C_1"/>
    <property type="match status" value="1"/>
</dbReference>
<dbReference type="InterPro" id="IPR059177">
    <property type="entry name" value="GH29D-like_dom"/>
</dbReference>
<dbReference type="InterPro" id="IPR032675">
    <property type="entry name" value="LRR_dom_sf"/>
</dbReference>
<dbReference type="SUPFAM" id="SSF52047">
    <property type="entry name" value="RNI-like"/>
    <property type="match status" value="1"/>
</dbReference>
<gene>
    <name evidence="5" type="ORF">SAMN06265367_10442</name>
</gene>
<keyword evidence="1" id="KW-0812">Transmembrane</keyword>
<dbReference type="Pfam" id="PF07635">
    <property type="entry name" value="PSCyt1"/>
    <property type="match status" value="1"/>
</dbReference>
<comment type="caution">
    <text evidence="5">The sequence shown here is derived from an EMBL/GenBank/DDBJ whole genome shotgun (WGS) entry which is preliminary data.</text>
</comment>
<evidence type="ECO:0000259" key="2">
    <source>
        <dbReference type="Pfam" id="PF07635"/>
    </source>
</evidence>
<evidence type="ECO:0000313" key="6">
    <source>
        <dbReference type="Proteomes" id="UP001157915"/>
    </source>
</evidence>
<dbReference type="EMBL" id="FXUA01000004">
    <property type="protein sequence ID" value="SMP24439.1"/>
    <property type="molecule type" value="Genomic_DNA"/>
</dbReference>
<reference evidence="5 6" key="1">
    <citation type="submission" date="2017-05" db="EMBL/GenBank/DDBJ databases">
        <authorList>
            <person name="Varghese N."/>
            <person name="Submissions S."/>
        </authorList>
    </citation>
    <scope>NUCLEOTIDE SEQUENCE [LARGE SCALE GENOMIC DNA]</scope>
    <source>
        <strain evidence="5 6">DSM 15360</strain>
    </source>
</reference>
<organism evidence="5 6">
    <name type="scientific">Algoriphagus winogradskyi</name>
    <dbReference type="NCBI Taxonomy" id="237017"/>
    <lineage>
        <taxon>Bacteria</taxon>
        <taxon>Pseudomonadati</taxon>
        <taxon>Bacteroidota</taxon>
        <taxon>Cytophagia</taxon>
        <taxon>Cytophagales</taxon>
        <taxon>Cyclobacteriaceae</taxon>
        <taxon>Algoriphagus</taxon>
    </lineage>
</organism>
<feature type="transmembrane region" description="Helical" evidence="1">
    <location>
        <begin position="47"/>
        <end position="68"/>
    </location>
</feature>
<dbReference type="Proteomes" id="UP001157915">
    <property type="component" value="Unassembled WGS sequence"/>
</dbReference>
<feature type="transmembrane region" description="Helical" evidence="1">
    <location>
        <begin position="136"/>
        <end position="156"/>
    </location>
</feature>
<evidence type="ECO:0000259" key="3">
    <source>
        <dbReference type="Pfam" id="PF09990"/>
    </source>
</evidence>
<dbReference type="PANTHER" id="PTHR35889">
    <property type="entry name" value="CYCLOINULO-OLIGOSACCHARIDE FRUCTANOTRANSFERASE-RELATED"/>
    <property type="match status" value="1"/>
</dbReference>
<protein>
    <submittedName>
        <fullName evidence="5">Uncharacterized membrane protein</fullName>
    </submittedName>
</protein>
<keyword evidence="6" id="KW-1185">Reference proteome</keyword>
<dbReference type="PANTHER" id="PTHR35889:SF3">
    <property type="entry name" value="F-BOX DOMAIN-CONTAINING PROTEIN"/>
    <property type="match status" value="1"/>
</dbReference>
<feature type="domain" description="GH29D-like beta-sandwich" evidence="4">
    <location>
        <begin position="484"/>
        <end position="541"/>
    </location>
</feature>
<dbReference type="InterPro" id="IPR019251">
    <property type="entry name" value="DUF2231_TM"/>
</dbReference>
<feature type="transmembrane region" description="Helical" evidence="1">
    <location>
        <begin position="111"/>
        <end position="129"/>
    </location>
</feature>
<dbReference type="InterPro" id="IPR011429">
    <property type="entry name" value="Cyt_c_Planctomycete-type"/>
</dbReference>